<feature type="domain" description="Histidine kinase/HSP90-like ATPase" evidence="2">
    <location>
        <begin position="13"/>
        <end position="136"/>
    </location>
</feature>
<dbReference type="GO" id="GO:0005524">
    <property type="term" value="F:ATP binding"/>
    <property type="evidence" value="ECO:0007669"/>
    <property type="project" value="UniProtKB-KW"/>
</dbReference>
<gene>
    <name evidence="3" type="ORF">HKN21_05575</name>
</gene>
<keyword evidence="1" id="KW-0418">Kinase</keyword>
<organism evidence="3 4">
    <name type="scientific">Eiseniibacteriota bacterium</name>
    <dbReference type="NCBI Taxonomy" id="2212470"/>
    <lineage>
        <taxon>Bacteria</taxon>
        <taxon>Candidatus Eiseniibacteriota</taxon>
    </lineage>
</organism>
<sequence length="149" mass="16556">MTDSKRTIKISIPSDLDWLGVIDKTVEGITEVMDFDEFDRDSVSICVIEAATNAIQHGHETSPDKPVDLEFIMEPEILTVTVLDHGKGFSPPDLEGEIGPAPDLTRTRGRGIFLMRSMMDEISFDFDEGTLIRLVKRKSPSESEEEASA</sequence>
<accession>A0A7Y2E6N3</accession>
<evidence type="ECO:0000313" key="3">
    <source>
        <dbReference type="EMBL" id="NNF06209.1"/>
    </source>
</evidence>
<keyword evidence="3" id="KW-0547">Nucleotide-binding</keyword>
<evidence type="ECO:0000256" key="1">
    <source>
        <dbReference type="ARBA" id="ARBA00022527"/>
    </source>
</evidence>
<dbReference type="AlphaFoldDB" id="A0A7Y2E6N3"/>
<reference evidence="3 4" key="1">
    <citation type="submission" date="2020-03" db="EMBL/GenBank/DDBJ databases">
        <title>Metabolic flexibility allows generalist bacteria to become dominant in a frequently disturbed ecosystem.</title>
        <authorList>
            <person name="Chen Y.-J."/>
            <person name="Leung P.M."/>
            <person name="Bay S.K."/>
            <person name="Hugenholtz P."/>
            <person name="Kessler A.J."/>
            <person name="Shelley G."/>
            <person name="Waite D.W."/>
            <person name="Cook P.L."/>
            <person name="Greening C."/>
        </authorList>
    </citation>
    <scope>NUCLEOTIDE SEQUENCE [LARGE SCALE GENOMIC DNA]</scope>
    <source>
        <strain evidence="3">SS_bin_28</strain>
    </source>
</reference>
<dbReference type="SUPFAM" id="SSF55874">
    <property type="entry name" value="ATPase domain of HSP90 chaperone/DNA topoisomerase II/histidine kinase"/>
    <property type="match status" value="1"/>
</dbReference>
<dbReference type="EMBL" id="JABDJR010000212">
    <property type="protein sequence ID" value="NNF06209.1"/>
    <property type="molecule type" value="Genomic_DNA"/>
</dbReference>
<evidence type="ECO:0000259" key="2">
    <source>
        <dbReference type="Pfam" id="PF13581"/>
    </source>
</evidence>
<dbReference type="PANTHER" id="PTHR35526:SF3">
    <property type="entry name" value="ANTI-SIGMA-F FACTOR RSBW"/>
    <property type="match status" value="1"/>
</dbReference>
<evidence type="ECO:0000313" key="4">
    <source>
        <dbReference type="Proteomes" id="UP000547674"/>
    </source>
</evidence>
<comment type="caution">
    <text evidence="3">The sequence shown here is derived from an EMBL/GenBank/DDBJ whole genome shotgun (WGS) entry which is preliminary data.</text>
</comment>
<dbReference type="InterPro" id="IPR036890">
    <property type="entry name" value="HATPase_C_sf"/>
</dbReference>
<dbReference type="Gene3D" id="3.30.565.10">
    <property type="entry name" value="Histidine kinase-like ATPase, C-terminal domain"/>
    <property type="match status" value="1"/>
</dbReference>
<dbReference type="InterPro" id="IPR050267">
    <property type="entry name" value="Anti-sigma-factor_SerPK"/>
</dbReference>
<dbReference type="PANTHER" id="PTHR35526">
    <property type="entry name" value="ANTI-SIGMA-F FACTOR RSBW-RELATED"/>
    <property type="match status" value="1"/>
</dbReference>
<name>A0A7Y2E6N3_UNCEI</name>
<protein>
    <submittedName>
        <fullName evidence="3">ATP-binding protein</fullName>
    </submittedName>
</protein>
<keyword evidence="1" id="KW-0808">Transferase</keyword>
<proteinExistence type="predicted"/>
<keyword evidence="1" id="KW-0723">Serine/threonine-protein kinase</keyword>
<keyword evidence="3" id="KW-0067">ATP-binding</keyword>
<dbReference type="Pfam" id="PF13581">
    <property type="entry name" value="HATPase_c_2"/>
    <property type="match status" value="1"/>
</dbReference>
<dbReference type="InterPro" id="IPR003594">
    <property type="entry name" value="HATPase_dom"/>
</dbReference>
<dbReference type="GO" id="GO:0004674">
    <property type="term" value="F:protein serine/threonine kinase activity"/>
    <property type="evidence" value="ECO:0007669"/>
    <property type="project" value="UniProtKB-KW"/>
</dbReference>
<dbReference type="CDD" id="cd16936">
    <property type="entry name" value="HATPase_RsbW-like"/>
    <property type="match status" value="1"/>
</dbReference>
<dbReference type="Proteomes" id="UP000547674">
    <property type="component" value="Unassembled WGS sequence"/>
</dbReference>